<evidence type="ECO:0000259" key="2">
    <source>
        <dbReference type="Pfam" id="PF07486"/>
    </source>
</evidence>
<evidence type="ECO:0000256" key="1">
    <source>
        <dbReference type="SAM" id="Phobius"/>
    </source>
</evidence>
<dbReference type="STRING" id="314260.PB2503_02577"/>
<dbReference type="GO" id="GO:0016787">
    <property type="term" value="F:hydrolase activity"/>
    <property type="evidence" value="ECO:0007669"/>
    <property type="project" value="InterPro"/>
</dbReference>
<dbReference type="RefSeq" id="WP_013299566.1">
    <property type="nucleotide sequence ID" value="NC_014414.1"/>
</dbReference>
<reference evidence="4" key="1">
    <citation type="submission" date="2010-08" db="EMBL/GenBank/DDBJ databases">
        <title>Genome sequence of Parvularcula bermudensis HTCC2503.</title>
        <authorList>
            <person name="Kang D.-M."/>
            <person name="Oh H.-M."/>
            <person name="Cho J.-C."/>
        </authorList>
    </citation>
    <scope>NUCLEOTIDE SEQUENCE [LARGE SCALE GENOMIC DNA]</scope>
    <source>
        <strain evidence="4">ATCC BAA-594 / HTCC2503 / KCTC 12087</strain>
    </source>
</reference>
<dbReference type="Gene3D" id="1.10.10.2520">
    <property type="entry name" value="Cell wall hydrolase SleB, domain 1"/>
    <property type="match status" value="1"/>
</dbReference>
<evidence type="ECO:0000313" key="3">
    <source>
        <dbReference type="EMBL" id="ADM08592.1"/>
    </source>
</evidence>
<organism evidence="3 4">
    <name type="scientific">Parvularcula bermudensis (strain ATCC BAA-594 / HTCC2503 / KCTC 12087)</name>
    <dbReference type="NCBI Taxonomy" id="314260"/>
    <lineage>
        <taxon>Bacteria</taxon>
        <taxon>Pseudomonadati</taxon>
        <taxon>Pseudomonadota</taxon>
        <taxon>Alphaproteobacteria</taxon>
        <taxon>Parvularculales</taxon>
        <taxon>Parvularculaceae</taxon>
        <taxon>Parvularcula</taxon>
    </lineage>
</organism>
<keyword evidence="1" id="KW-1133">Transmembrane helix</keyword>
<evidence type="ECO:0000313" key="4">
    <source>
        <dbReference type="Proteomes" id="UP000001302"/>
    </source>
</evidence>
<dbReference type="KEGG" id="pbr:PB2503_02577"/>
<dbReference type="Pfam" id="PF07486">
    <property type="entry name" value="Hydrolase_2"/>
    <property type="match status" value="1"/>
</dbReference>
<dbReference type="AlphaFoldDB" id="E0TCK3"/>
<protein>
    <recommendedName>
        <fullName evidence="2">Cell wall hydrolase SleB domain-containing protein</fullName>
    </recommendedName>
</protein>
<sequence>MNKKELGGQAGNSSLAAMVAIAAMTFVAAATAGFAYASTSSPSLNENTRFSFGEFFARKANRTASPEVVRAFEPDYVAEQEKQPDAFGQLESLGIDAGSIKKAALRLGIATAAVETMDLGAIDVTALDAKERRCLTEAIYYEARGETAAGRMAVADVVLNRVAHKRYPNTICDVVYQGSSRRTGCQFSFTCDGSLNRPVEPKAMRQARALATSIMGGFRLPLSKGALNYHANYVSPYWAPKLHQTAVVDNHIFYTPTRTIRYAGLN</sequence>
<accession>E0TCK3</accession>
<keyword evidence="4" id="KW-1185">Reference proteome</keyword>
<dbReference type="Proteomes" id="UP000001302">
    <property type="component" value="Chromosome"/>
</dbReference>
<dbReference type="HOGENOM" id="CLU_1045253_0_0_5"/>
<name>E0TCK3_PARBH</name>
<keyword evidence="1" id="KW-0472">Membrane</keyword>
<dbReference type="EMBL" id="CP002156">
    <property type="protein sequence ID" value="ADM08592.1"/>
    <property type="molecule type" value="Genomic_DNA"/>
</dbReference>
<gene>
    <name evidence="3" type="ordered locus">PB2503_02577</name>
</gene>
<feature type="transmembrane region" description="Helical" evidence="1">
    <location>
        <begin position="12"/>
        <end position="37"/>
    </location>
</feature>
<keyword evidence="1" id="KW-0812">Transmembrane</keyword>
<reference evidence="3 4" key="2">
    <citation type="journal article" date="2011" name="J. Bacteriol.">
        <title>Complete genome sequence of strain HTCC2503T of Parvularcula bermudensis, the type species of the order "Parvularculales" in the class Alphaproteobacteria.</title>
        <authorList>
            <person name="Oh H.M."/>
            <person name="Kang I."/>
            <person name="Vergin K.L."/>
            <person name="Kang D."/>
            <person name="Rhee K.H."/>
            <person name="Giovannoni S.J."/>
            <person name="Cho J.C."/>
        </authorList>
    </citation>
    <scope>NUCLEOTIDE SEQUENCE [LARGE SCALE GENOMIC DNA]</scope>
    <source>
        <strain evidence="4">ATCC BAA-594 / HTCC2503 / KCTC 12087</strain>
    </source>
</reference>
<proteinExistence type="predicted"/>
<dbReference type="InterPro" id="IPR042047">
    <property type="entry name" value="SleB_dom1"/>
</dbReference>
<feature type="domain" description="Cell wall hydrolase SleB" evidence="2">
    <location>
        <begin position="145"/>
        <end position="254"/>
    </location>
</feature>
<dbReference type="InterPro" id="IPR011105">
    <property type="entry name" value="Cell_wall_hydrolase_SleB"/>
</dbReference>
<dbReference type="eggNOG" id="COG3773">
    <property type="taxonomic scope" value="Bacteria"/>
</dbReference>